<evidence type="ECO:0000256" key="6">
    <source>
        <dbReference type="ARBA" id="ARBA00023136"/>
    </source>
</evidence>
<dbReference type="InterPro" id="IPR001320">
    <property type="entry name" value="Iontro_rcpt_C"/>
</dbReference>
<protein>
    <submittedName>
        <fullName evidence="14">Transporter substrate-binding domain-containing protein</fullName>
    </submittedName>
</protein>
<feature type="domain" description="Ionotropic glutamate receptor C-terminal" evidence="13">
    <location>
        <begin position="40"/>
        <end position="367"/>
    </location>
</feature>
<dbReference type="SMART" id="SM00062">
    <property type="entry name" value="PBPb"/>
    <property type="match status" value="1"/>
</dbReference>
<comment type="caution">
    <text evidence="14">The sequence shown here is derived from an EMBL/GenBank/DDBJ whole genome shotgun (WGS) entry which is preliminary data.</text>
</comment>
<accession>A0ABT3QKG9</accession>
<keyword evidence="6 10" id="KW-0472">Membrane</keyword>
<dbReference type="InterPro" id="IPR001638">
    <property type="entry name" value="Solute-binding_3/MltF_N"/>
</dbReference>
<keyword evidence="2" id="KW-0813">Transport</keyword>
<evidence type="ECO:0000256" key="1">
    <source>
        <dbReference type="ARBA" id="ARBA00004141"/>
    </source>
</evidence>
<organism evidence="14 15">
    <name type="scientific">Ochrobactrum chromiisoli</name>
    <dbReference type="NCBI Taxonomy" id="2993941"/>
    <lineage>
        <taxon>Bacteria</taxon>
        <taxon>Pseudomonadati</taxon>
        <taxon>Pseudomonadota</taxon>
        <taxon>Alphaproteobacteria</taxon>
        <taxon>Hyphomicrobiales</taxon>
        <taxon>Brucellaceae</taxon>
        <taxon>Brucella/Ochrobactrum group</taxon>
        <taxon>Ochrobactrum</taxon>
    </lineage>
</organism>
<comment type="subcellular location">
    <subcellularLocation>
        <location evidence="1">Membrane</location>
        <topology evidence="1">Multi-pass membrane protein</topology>
    </subcellularLocation>
</comment>
<evidence type="ECO:0000256" key="7">
    <source>
        <dbReference type="ARBA" id="ARBA00023170"/>
    </source>
</evidence>
<evidence type="ECO:0000259" key="13">
    <source>
        <dbReference type="SMART" id="SM00079"/>
    </source>
</evidence>
<evidence type="ECO:0000256" key="10">
    <source>
        <dbReference type="SAM" id="Phobius"/>
    </source>
</evidence>
<name>A0ABT3QKG9_9HYPH</name>
<keyword evidence="3 10" id="KW-0812">Transmembrane</keyword>
<dbReference type="Pfam" id="PF00497">
    <property type="entry name" value="SBP_bac_3"/>
    <property type="match status" value="1"/>
</dbReference>
<dbReference type="SMART" id="SM00079">
    <property type="entry name" value="PBPe"/>
    <property type="match status" value="1"/>
</dbReference>
<evidence type="ECO:0000256" key="4">
    <source>
        <dbReference type="ARBA" id="ARBA00022989"/>
    </source>
</evidence>
<keyword evidence="8" id="KW-0325">Glycoprotein</keyword>
<proteinExistence type="predicted"/>
<feature type="transmembrane region" description="Helical" evidence="10">
    <location>
        <begin position="151"/>
        <end position="171"/>
    </location>
</feature>
<dbReference type="Gene3D" id="3.40.190.10">
    <property type="entry name" value="Periplasmic binding protein-like II"/>
    <property type="match status" value="3"/>
</dbReference>
<evidence type="ECO:0000259" key="12">
    <source>
        <dbReference type="SMART" id="SM00062"/>
    </source>
</evidence>
<sequence length="369" mass="40805">MSSWNLSKKSLCIVSQSLLALLFIIVAALPSNAQDAPLRQVRVGVYVSEPFVNKQGETFNGMAIDLWNDIGARLGLLSRFIEYPNYSALVEAVSKNEVDAAVTNLTITEKRAEVVDFTHPWFDAGLRIMVHTQAGNGWEDLISDLEDAGHLATYAWIGIVILIATILLTIFDRKFDQNFPRRWMEGLAESFYHVVSLATSGKSTRKNLFGWAGRIWQAFWLIFGIALVAYVTSSVTSVMTVAHISNNINSLSDLQNKTVGVRTGSIAQQLLQARSISTVTFDHLPEAVAALTNDEISAIVADSPVLEYYTHRHAGEPVEIVGNIFSPDKYGFAFPRHSDLVKPASIAIISLQENEELTALKNKYFGPQE</sequence>
<evidence type="ECO:0000256" key="2">
    <source>
        <dbReference type="ARBA" id="ARBA00022448"/>
    </source>
</evidence>
<dbReference type="SUPFAM" id="SSF53850">
    <property type="entry name" value="Periplasmic binding protein-like II"/>
    <property type="match status" value="1"/>
</dbReference>
<dbReference type="Proteomes" id="UP001301216">
    <property type="component" value="Unassembled WGS sequence"/>
</dbReference>
<evidence type="ECO:0000256" key="11">
    <source>
        <dbReference type="SAM" id="SignalP"/>
    </source>
</evidence>
<reference evidence="14 15" key="1">
    <citation type="submission" date="2022-11" db="EMBL/GenBank/DDBJ databases">
        <title>Brucella sp. YY2X, whole genome shotgun sequencing project.</title>
        <authorList>
            <person name="Yang Y."/>
        </authorList>
    </citation>
    <scope>NUCLEOTIDE SEQUENCE [LARGE SCALE GENOMIC DNA]</scope>
    <source>
        <strain evidence="14 15">YY2X</strain>
    </source>
</reference>
<keyword evidence="9" id="KW-0407">Ion channel</keyword>
<evidence type="ECO:0000256" key="8">
    <source>
        <dbReference type="ARBA" id="ARBA00023180"/>
    </source>
</evidence>
<evidence type="ECO:0000256" key="5">
    <source>
        <dbReference type="ARBA" id="ARBA00023065"/>
    </source>
</evidence>
<evidence type="ECO:0000313" key="15">
    <source>
        <dbReference type="Proteomes" id="UP001301216"/>
    </source>
</evidence>
<dbReference type="EMBL" id="JAPHAV010000001">
    <property type="protein sequence ID" value="MCX2696113.1"/>
    <property type="molecule type" value="Genomic_DNA"/>
</dbReference>
<keyword evidence="11" id="KW-0732">Signal</keyword>
<gene>
    <name evidence="14" type="ORF">OPR82_04890</name>
</gene>
<feature type="domain" description="Solute-binding protein family 3/N-terminal" evidence="12">
    <location>
        <begin position="40"/>
        <end position="368"/>
    </location>
</feature>
<evidence type="ECO:0000313" key="14">
    <source>
        <dbReference type="EMBL" id="MCX2696113.1"/>
    </source>
</evidence>
<dbReference type="Pfam" id="PF00060">
    <property type="entry name" value="Lig_chan"/>
    <property type="match status" value="1"/>
</dbReference>
<feature type="chain" id="PRO_5046586009" evidence="11">
    <location>
        <begin position="34"/>
        <end position="369"/>
    </location>
</feature>
<keyword evidence="4 10" id="KW-1133">Transmembrane helix</keyword>
<feature type="transmembrane region" description="Helical" evidence="10">
    <location>
        <begin position="211"/>
        <end position="231"/>
    </location>
</feature>
<evidence type="ECO:0000256" key="3">
    <source>
        <dbReference type="ARBA" id="ARBA00022692"/>
    </source>
</evidence>
<keyword evidence="15" id="KW-1185">Reference proteome</keyword>
<dbReference type="PANTHER" id="PTHR18966">
    <property type="entry name" value="IONOTROPIC GLUTAMATE RECEPTOR"/>
    <property type="match status" value="1"/>
</dbReference>
<feature type="signal peptide" evidence="11">
    <location>
        <begin position="1"/>
        <end position="33"/>
    </location>
</feature>
<keyword evidence="7" id="KW-0675">Receptor</keyword>
<evidence type="ECO:0000256" key="9">
    <source>
        <dbReference type="ARBA" id="ARBA00023303"/>
    </source>
</evidence>
<dbReference type="InterPro" id="IPR015683">
    <property type="entry name" value="Ionotropic_Glu_rcpt"/>
</dbReference>
<keyword evidence="5" id="KW-0406">Ion transport</keyword>